<proteinExistence type="predicted"/>
<dbReference type="PANTHER" id="PTHR43711:SF1">
    <property type="entry name" value="HISTIDINE KINASE 1"/>
    <property type="match status" value="1"/>
</dbReference>
<keyword evidence="7" id="KW-0547">Nucleotide-binding</keyword>
<gene>
    <name evidence="16" type="ORF">GXP70_26000</name>
</gene>
<dbReference type="SUPFAM" id="SSF47384">
    <property type="entry name" value="Homodimeric domain of signal transducing histidine kinase"/>
    <property type="match status" value="1"/>
</dbReference>
<dbReference type="InterPro" id="IPR036097">
    <property type="entry name" value="HisK_dim/P_sf"/>
</dbReference>
<organism evidence="16 17">
    <name type="scientific">Paenibacillus lycopersici</name>
    <dbReference type="NCBI Taxonomy" id="2704462"/>
    <lineage>
        <taxon>Bacteria</taxon>
        <taxon>Bacillati</taxon>
        <taxon>Bacillota</taxon>
        <taxon>Bacilli</taxon>
        <taxon>Bacillales</taxon>
        <taxon>Paenibacillaceae</taxon>
        <taxon>Paenibacillus</taxon>
    </lineage>
</organism>
<protein>
    <recommendedName>
        <fullName evidence="3">histidine kinase</fullName>
        <ecNumber evidence="3">2.7.13.3</ecNumber>
    </recommendedName>
</protein>
<dbReference type="EC" id="2.7.13.3" evidence="3"/>
<dbReference type="PROSITE" id="PS50109">
    <property type="entry name" value="HIS_KIN"/>
    <property type="match status" value="1"/>
</dbReference>
<dbReference type="CDD" id="cd06225">
    <property type="entry name" value="HAMP"/>
    <property type="match status" value="1"/>
</dbReference>
<dbReference type="GO" id="GO:0005524">
    <property type="term" value="F:ATP binding"/>
    <property type="evidence" value="ECO:0007669"/>
    <property type="project" value="UniProtKB-KW"/>
</dbReference>
<keyword evidence="13" id="KW-0812">Transmembrane</keyword>
<evidence type="ECO:0000256" key="9">
    <source>
        <dbReference type="ARBA" id="ARBA00022840"/>
    </source>
</evidence>
<feature type="compositionally biased region" description="Gly residues" evidence="12">
    <location>
        <begin position="117"/>
        <end position="140"/>
    </location>
</feature>
<dbReference type="PANTHER" id="PTHR43711">
    <property type="entry name" value="TWO-COMPONENT HISTIDINE KINASE"/>
    <property type="match status" value="1"/>
</dbReference>
<dbReference type="SMART" id="SM00387">
    <property type="entry name" value="HATPase_c"/>
    <property type="match status" value="1"/>
</dbReference>
<dbReference type="PROSITE" id="PS50885">
    <property type="entry name" value="HAMP"/>
    <property type="match status" value="1"/>
</dbReference>
<evidence type="ECO:0000256" key="1">
    <source>
        <dbReference type="ARBA" id="ARBA00000085"/>
    </source>
</evidence>
<dbReference type="GO" id="GO:0000155">
    <property type="term" value="F:phosphorelay sensor kinase activity"/>
    <property type="evidence" value="ECO:0007669"/>
    <property type="project" value="InterPro"/>
</dbReference>
<feature type="domain" description="HAMP" evidence="15">
    <location>
        <begin position="271"/>
        <end position="324"/>
    </location>
</feature>
<name>A0A6C0G0V8_9BACL</name>
<evidence type="ECO:0000313" key="17">
    <source>
        <dbReference type="Proteomes" id="UP000476064"/>
    </source>
</evidence>
<evidence type="ECO:0000256" key="2">
    <source>
        <dbReference type="ARBA" id="ARBA00004651"/>
    </source>
</evidence>
<dbReference type="Pfam" id="PF00672">
    <property type="entry name" value="HAMP"/>
    <property type="match status" value="1"/>
</dbReference>
<dbReference type="InterPro" id="IPR050736">
    <property type="entry name" value="Sensor_HK_Regulatory"/>
</dbReference>
<dbReference type="Gene3D" id="1.10.287.130">
    <property type="match status" value="1"/>
</dbReference>
<evidence type="ECO:0000256" key="7">
    <source>
        <dbReference type="ARBA" id="ARBA00022741"/>
    </source>
</evidence>
<dbReference type="Gene3D" id="3.30.565.10">
    <property type="entry name" value="Histidine kinase-like ATPase, C-terminal domain"/>
    <property type="match status" value="1"/>
</dbReference>
<dbReference type="SMART" id="SM00304">
    <property type="entry name" value="HAMP"/>
    <property type="match status" value="1"/>
</dbReference>
<evidence type="ECO:0000259" key="14">
    <source>
        <dbReference type="PROSITE" id="PS50109"/>
    </source>
</evidence>
<evidence type="ECO:0000256" key="3">
    <source>
        <dbReference type="ARBA" id="ARBA00012438"/>
    </source>
</evidence>
<keyword evidence="11 13" id="KW-0472">Membrane</keyword>
<keyword evidence="10" id="KW-0902">Two-component regulatory system</keyword>
<feature type="region of interest" description="Disordered" evidence="12">
    <location>
        <begin position="74"/>
        <end position="140"/>
    </location>
</feature>
<sequence length="558" mass="59213">MTRAASKSGRGEGTRRLLPGSLGGQLLARSLLILAALLILIGFMQNWLMKDSLYRSKADALHTQLQTVPIGWFSDDADAPEGDSGLSPDRHGKGFGRDGSGAGVPSADGSGDSSDNAGGGGSAGSATGGGNAVGGGTHGEGPGRNAPFLFAPATSFAYIGTNGSFTDLSGALSVPSPQLTQAAYADIIKRMVAARGGDMHDSYSIVEDSRGVRQLVVYRLAGPPNNPSGLLQMGAETSQVTDVMTRQLLIFASLSVAALTAGIALYVQVLRRTLVPLSRMVEAVKGIDAGNLEQRLPDHQGQQELDRLSVSFNGMLERLETSFRAEQETTEAMRRFIADASHELRTPLTSIHGFLEVLLRGAATANPEQLEAALRSMHDESRRINKLVEDLLTLAKLDRTPQLKRSDVALDGLVRSMEPQLRLLAADRAVTFQLTAGIHAQADSDKLKQVLLNLFQNAVQHTEPDTGAIAVTLMADSDSEGHPFAELTVGDNGAGIADEHLPRLFERFYRSDASRARKYGGSGLGLAITHSIVESHGGTITVRSKLGDGSMFIVRLPM</sequence>
<dbReference type="SUPFAM" id="SSF55874">
    <property type="entry name" value="ATPase domain of HSP90 chaperone/DNA topoisomerase II/histidine kinase"/>
    <property type="match status" value="1"/>
</dbReference>
<keyword evidence="8" id="KW-0418">Kinase</keyword>
<dbReference type="InterPro" id="IPR003594">
    <property type="entry name" value="HATPase_dom"/>
</dbReference>
<comment type="subcellular location">
    <subcellularLocation>
        <location evidence="2">Cell membrane</location>
        <topology evidence="2">Multi-pass membrane protein</topology>
    </subcellularLocation>
</comment>
<dbReference type="KEGG" id="plyc:GXP70_26000"/>
<dbReference type="GO" id="GO:0005886">
    <property type="term" value="C:plasma membrane"/>
    <property type="evidence" value="ECO:0007669"/>
    <property type="project" value="UniProtKB-SubCell"/>
</dbReference>
<dbReference type="SMART" id="SM00388">
    <property type="entry name" value="HisKA"/>
    <property type="match status" value="1"/>
</dbReference>
<feature type="domain" description="Histidine kinase" evidence="14">
    <location>
        <begin position="339"/>
        <end position="558"/>
    </location>
</feature>
<evidence type="ECO:0000256" key="8">
    <source>
        <dbReference type="ARBA" id="ARBA00022777"/>
    </source>
</evidence>
<evidence type="ECO:0000313" key="16">
    <source>
        <dbReference type="EMBL" id="QHT63078.1"/>
    </source>
</evidence>
<evidence type="ECO:0000256" key="13">
    <source>
        <dbReference type="SAM" id="Phobius"/>
    </source>
</evidence>
<dbReference type="InterPro" id="IPR036890">
    <property type="entry name" value="HATPase_C_sf"/>
</dbReference>
<keyword evidence="17" id="KW-1185">Reference proteome</keyword>
<dbReference type="Pfam" id="PF02518">
    <property type="entry name" value="HATPase_c"/>
    <property type="match status" value="1"/>
</dbReference>
<dbReference type="CDD" id="cd00082">
    <property type="entry name" value="HisKA"/>
    <property type="match status" value="1"/>
</dbReference>
<dbReference type="PRINTS" id="PR00344">
    <property type="entry name" value="BCTRLSENSOR"/>
</dbReference>
<evidence type="ECO:0000256" key="11">
    <source>
        <dbReference type="ARBA" id="ARBA00023136"/>
    </source>
</evidence>
<keyword evidence="9" id="KW-0067">ATP-binding</keyword>
<dbReference type="InterPro" id="IPR003661">
    <property type="entry name" value="HisK_dim/P_dom"/>
</dbReference>
<evidence type="ECO:0000256" key="4">
    <source>
        <dbReference type="ARBA" id="ARBA00022475"/>
    </source>
</evidence>
<evidence type="ECO:0000259" key="15">
    <source>
        <dbReference type="PROSITE" id="PS50885"/>
    </source>
</evidence>
<dbReference type="Pfam" id="PF00512">
    <property type="entry name" value="HisKA"/>
    <property type="match status" value="1"/>
</dbReference>
<keyword evidence="4" id="KW-1003">Cell membrane</keyword>
<dbReference type="FunFam" id="1.10.287.130:FF:000001">
    <property type="entry name" value="Two-component sensor histidine kinase"/>
    <property type="match status" value="1"/>
</dbReference>
<evidence type="ECO:0000256" key="10">
    <source>
        <dbReference type="ARBA" id="ARBA00023012"/>
    </source>
</evidence>
<dbReference type="Gene3D" id="6.10.340.10">
    <property type="match status" value="1"/>
</dbReference>
<dbReference type="FunFam" id="3.30.565.10:FF:000006">
    <property type="entry name" value="Sensor histidine kinase WalK"/>
    <property type="match status" value="1"/>
</dbReference>
<dbReference type="SUPFAM" id="SSF158472">
    <property type="entry name" value="HAMP domain-like"/>
    <property type="match status" value="1"/>
</dbReference>
<keyword evidence="6" id="KW-0808">Transferase</keyword>
<feature type="transmembrane region" description="Helical" evidence="13">
    <location>
        <begin position="248"/>
        <end position="269"/>
    </location>
</feature>
<keyword evidence="13" id="KW-1133">Transmembrane helix</keyword>
<dbReference type="InterPro" id="IPR004358">
    <property type="entry name" value="Sig_transdc_His_kin-like_C"/>
</dbReference>
<accession>A0A6C0G0V8</accession>
<evidence type="ECO:0000256" key="12">
    <source>
        <dbReference type="SAM" id="MobiDB-lite"/>
    </source>
</evidence>
<reference evidence="16 17" key="1">
    <citation type="submission" date="2020-01" db="EMBL/GenBank/DDBJ databases">
        <title>Paenibacillus sp. nov., isolated from tomato rhizosphere.</title>
        <authorList>
            <person name="Weon H.-Y."/>
            <person name="Lee S.A."/>
        </authorList>
    </citation>
    <scope>NUCLEOTIDE SEQUENCE [LARGE SCALE GENOMIC DNA]</scope>
    <source>
        <strain evidence="16 17">12200R-189</strain>
    </source>
</reference>
<feature type="compositionally biased region" description="Low complexity" evidence="12">
    <location>
        <begin position="103"/>
        <end position="116"/>
    </location>
</feature>
<keyword evidence="5" id="KW-0597">Phosphoprotein</keyword>
<dbReference type="AlphaFoldDB" id="A0A6C0G0V8"/>
<dbReference type="InterPro" id="IPR005467">
    <property type="entry name" value="His_kinase_dom"/>
</dbReference>
<evidence type="ECO:0000256" key="5">
    <source>
        <dbReference type="ARBA" id="ARBA00022553"/>
    </source>
</evidence>
<dbReference type="InterPro" id="IPR003660">
    <property type="entry name" value="HAMP_dom"/>
</dbReference>
<dbReference type="Proteomes" id="UP000476064">
    <property type="component" value="Chromosome"/>
</dbReference>
<evidence type="ECO:0000256" key="6">
    <source>
        <dbReference type="ARBA" id="ARBA00022679"/>
    </source>
</evidence>
<feature type="transmembrane region" description="Helical" evidence="13">
    <location>
        <begin position="26"/>
        <end position="48"/>
    </location>
</feature>
<comment type="catalytic activity">
    <reaction evidence="1">
        <text>ATP + protein L-histidine = ADP + protein N-phospho-L-histidine.</text>
        <dbReference type="EC" id="2.7.13.3"/>
    </reaction>
</comment>
<dbReference type="RefSeq" id="WP_162359508.1">
    <property type="nucleotide sequence ID" value="NZ_CP048209.1"/>
</dbReference>
<dbReference type="EMBL" id="CP048209">
    <property type="protein sequence ID" value="QHT63078.1"/>
    <property type="molecule type" value="Genomic_DNA"/>
</dbReference>